<protein>
    <submittedName>
        <fullName evidence="1">Acyl-CoA N-acyltransferase protein</fullName>
    </submittedName>
</protein>
<comment type="caution">
    <text evidence="1">The sequence shown here is derived from an EMBL/GenBank/DDBJ whole genome shotgun (WGS) entry which is preliminary data.</text>
</comment>
<dbReference type="EMBL" id="JARAOO010000002">
    <property type="protein sequence ID" value="KAJ7979538.1"/>
    <property type="molecule type" value="Genomic_DNA"/>
</dbReference>
<sequence length="124" mass="13955">MSHSMRMSYGLRRVSVCVASTSSDPIPMASKIIKGTWLSASSKHSRNVLQGKGTGFRRVSCLNATLPLSHISSVSDDLCTEFFCQWRRPFYSWDTLILINALAFLMNLLEQSLRNLRFVCPCCC</sequence>
<evidence type="ECO:0000313" key="2">
    <source>
        <dbReference type="Proteomes" id="UP001163823"/>
    </source>
</evidence>
<dbReference type="Proteomes" id="UP001163823">
    <property type="component" value="Chromosome 2"/>
</dbReference>
<reference evidence="1" key="1">
    <citation type="journal article" date="2023" name="Science">
        <title>Elucidation of the pathway for biosynthesis of saponin adjuvants from the soapbark tree.</title>
        <authorList>
            <person name="Reed J."/>
            <person name="Orme A."/>
            <person name="El-Demerdash A."/>
            <person name="Owen C."/>
            <person name="Martin L.B.B."/>
            <person name="Misra R.C."/>
            <person name="Kikuchi S."/>
            <person name="Rejzek M."/>
            <person name="Martin A.C."/>
            <person name="Harkess A."/>
            <person name="Leebens-Mack J."/>
            <person name="Louveau T."/>
            <person name="Stephenson M.J."/>
            <person name="Osbourn A."/>
        </authorList>
    </citation>
    <scope>NUCLEOTIDE SEQUENCE</scope>
    <source>
        <strain evidence="1">S10</strain>
    </source>
</reference>
<gene>
    <name evidence="1" type="ORF">O6P43_002927</name>
</gene>
<dbReference type="KEGG" id="qsa:O6P43_002927"/>
<organism evidence="1 2">
    <name type="scientific">Quillaja saponaria</name>
    <name type="common">Soap bark tree</name>
    <dbReference type="NCBI Taxonomy" id="32244"/>
    <lineage>
        <taxon>Eukaryota</taxon>
        <taxon>Viridiplantae</taxon>
        <taxon>Streptophyta</taxon>
        <taxon>Embryophyta</taxon>
        <taxon>Tracheophyta</taxon>
        <taxon>Spermatophyta</taxon>
        <taxon>Magnoliopsida</taxon>
        <taxon>eudicotyledons</taxon>
        <taxon>Gunneridae</taxon>
        <taxon>Pentapetalae</taxon>
        <taxon>rosids</taxon>
        <taxon>fabids</taxon>
        <taxon>Fabales</taxon>
        <taxon>Quillajaceae</taxon>
        <taxon>Quillaja</taxon>
    </lineage>
</organism>
<accession>A0AAD7VKY9</accession>
<dbReference type="AlphaFoldDB" id="A0AAD7VKY9"/>
<keyword evidence="2" id="KW-1185">Reference proteome</keyword>
<name>A0AAD7VKY9_QUISA</name>
<evidence type="ECO:0000313" key="1">
    <source>
        <dbReference type="EMBL" id="KAJ7979538.1"/>
    </source>
</evidence>
<proteinExistence type="predicted"/>